<dbReference type="PANTHER" id="PTHR12993">
    <property type="entry name" value="N-ACETYLGLUCOSAMINYL-PHOSPHATIDYLINOSITOL DE-N-ACETYLASE-RELATED"/>
    <property type="match status" value="1"/>
</dbReference>
<dbReference type="PANTHER" id="PTHR12993:SF26">
    <property type="entry name" value="1D-MYO-INOSITOL 2-ACETAMIDO-2-DEOXY-ALPHA-D-GLUCOPYRANOSIDE DEACETYLASE"/>
    <property type="match status" value="1"/>
</dbReference>
<dbReference type="Gene3D" id="3.40.50.10320">
    <property type="entry name" value="LmbE-like"/>
    <property type="match status" value="1"/>
</dbReference>
<name>A0ABW2STW5_9ACTN</name>
<evidence type="ECO:0000313" key="3">
    <source>
        <dbReference type="Proteomes" id="UP001596514"/>
    </source>
</evidence>
<gene>
    <name evidence="2" type="ORF">ACFQVD_06270</name>
</gene>
<comment type="caution">
    <text evidence="2">The sequence shown here is derived from an EMBL/GenBank/DDBJ whole genome shotgun (WGS) entry which is preliminary data.</text>
</comment>
<accession>A0ABW2STW5</accession>
<keyword evidence="1" id="KW-0862">Zinc</keyword>
<organism evidence="2 3">
    <name type="scientific">Streptosporangium amethystogenes subsp. fukuiense</name>
    <dbReference type="NCBI Taxonomy" id="698418"/>
    <lineage>
        <taxon>Bacteria</taxon>
        <taxon>Bacillati</taxon>
        <taxon>Actinomycetota</taxon>
        <taxon>Actinomycetes</taxon>
        <taxon>Streptosporangiales</taxon>
        <taxon>Streptosporangiaceae</taxon>
        <taxon>Streptosporangium</taxon>
    </lineage>
</organism>
<dbReference type="Proteomes" id="UP001596514">
    <property type="component" value="Unassembled WGS sequence"/>
</dbReference>
<dbReference type="RefSeq" id="WP_343963620.1">
    <property type="nucleotide sequence ID" value="NZ_BAAAGK010000018.1"/>
</dbReference>
<dbReference type="InterPro" id="IPR024078">
    <property type="entry name" value="LmbE-like_dom_sf"/>
</dbReference>
<dbReference type="InterPro" id="IPR003737">
    <property type="entry name" value="GlcNAc_PI_deacetylase-related"/>
</dbReference>
<evidence type="ECO:0000256" key="1">
    <source>
        <dbReference type="ARBA" id="ARBA00022833"/>
    </source>
</evidence>
<reference evidence="3" key="1">
    <citation type="journal article" date="2019" name="Int. J. Syst. Evol. Microbiol.">
        <title>The Global Catalogue of Microorganisms (GCM) 10K type strain sequencing project: providing services to taxonomists for standard genome sequencing and annotation.</title>
        <authorList>
            <consortium name="The Broad Institute Genomics Platform"/>
            <consortium name="The Broad Institute Genome Sequencing Center for Infectious Disease"/>
            <person name="Wu L."/>
            <person name="Ma J."/>
        </authorList>
    </citation>
    <scope>NUCLEOTIDE SEQUENCE [LARGE SCALE GENOMIC DNA]</scope>
    <source>
        <strain evidence="3">JCM 10083</strain>
    </source>
</reference>
<evidence type="ECO:0000313" key="2">
    <source>
        <dbReference type="EMBL" id="MFC7599712.1"/>
    </source>
</evidence>
<dbReference type="EMBL" id="JBHTEE010000001">
    <property type="protein sequence ID" value="MFC7599712.1"/>
    <property type="molecule type" value="Genomic_DNA"/>
</dbReference>
<protein>
    <submittedName>
        <fullName evidence="2">PIG-L family deacetylase</fullName>
    </submittedName>
</protein>
<sequence>MSDGLTLMAVHAHPDDEVIGTGGILARYADEGIRTVLVTCTNGEQGDAPGGAKPGEPGHDEAAVSALRLEELRASAAHLGISHLELLGYRDSGMVGWAGNEAEDAFANVPFEQAVGRLVALMERYRPQVVVTYDENGGYGHPDHIQAHRIAVAATEASGIPGKLYYTAVPRERIAEMFAYLRSTGAAPEDLELPEDFGVPEEQITAVIDVADQVERKRKALEAHASQGENIFLLRMPAEAQHRAFAQESFIRHLNRVPAAADREDDLFDGLRQGTSGRS</sequence>
<dbReference type="Pfam" id="PF02585">
    <property type="entry name" value="PIG-L"/>
    <property type="match status" value="1"/>
</dbReference>
<dbReference type="SUPFAM" id="SSF102588">
    <property type="entry name" value="LmbE-like"/>
    <property type="match status" value="1"/>
</dbReference>
<keyword evidence="3" id="KW-1185">Reference proteome</keyword>
<proteinExistence type="predicted"/>